<sequence>MNLSAYLAVISGIIAYTAFCGSVFLSEYYGSFGVQLQFLDITTDHYLIRGLDVLRYDLVLLFAFVLLFALALFSLAPFSFQVLKMRVPKTGPFLVALPLIVLFVDARISSTAQAAAVRDMFTDSTALRRLECLRTGDSEADSWVASLVADGQKMLVLFRSQEQVIVFREPPFAAEQLTVDTYYIVIPASYEMRTSSAHSEPHSSDDHLECFSR</sequence>
<keyword evidence="3" id="KW-1185">Reference proteome</keyword>
<feature type="transmembrane region" description="Helical" evidence="1">
    <location>
        <begin position="58"/>
        <end position="78"/>
    </location>
</feature>
<organism evidence="2 3">
    <name type="scientific">Actibacterium lipolyticum</name>
    <dbReference type="NCBI Taxonomy" id="1524263"/>
    <lineage>
        <taxon>Bacteria</taxon>
        <taxon>Pseudomonadati</taxon>
        <taxon>Pseudomonadota</taxon>
        <taxon>Alphaproteobacteria</taxon>
        <taxon>Rhodobacterales</taxon>
        <taxon>Roseobacteraceae</taxon>
        <taxon>Actibacterium</taxon>
    </lineage>
</organism>
<evidence type="ECO:0000313" key="2">
    <source>
        <dbReference type="EMBL" id="SMX34622.1"/>
    </source>
</evidence>
<keyword evidence="1" id="KW-0472">Membrane</keyword>
<evidence type="ECO:0000313" key="3">
    <source>
        <dbReference type="Proteomes" id="UP000202922"/>
    </source>
</evidence>
<reference evidence="3" key="1">
    <citation type="submission" date="2017-05" db="EMBL/GenBank/DDBJ databases">
        <authorList>
            <person name="Rodrigo-Torres L."/>
            <person name="Arahal R. D."/>
            <person name="Lucena T."/>
        </authorList>
    </citation>
    <scope>NUCLEOTIDE SEQUENCE [LARGE SCALE GENOMIC DNA]</scope>
    <source>
        <strain evidence="3">CECT 8621</strain>
    </source>
</reference>
<dbReference type="EMBL" id="FXYE01000001">
    <property type="protein sequence ID" value="SMX34622.1"/>
    <property type="molecule type" value="Genomic_DNA"/>
</dbReference>
<name>A0A238JXP7_9RHOB</name>
<dbReference type="RefSeq" id="WP_093966519.1">
    <property type="nucleotide sequence ID" value="NZ_FXYE01000001.1"/>
</dbReference>
<keyword evidence="1" id="KW-0812">Transmembrane</keyword>
<evidence type="ECO:0000256" key="1">
    <source>
        <dbReference type="SAM" id="Phobius"/>
    </source>
</evidence>
<gene>
    <name evidence="2" type="ORF">COL8621_01402</name>
</gene>
<accession>A0A238JXP7</accession>
<dbReference type="AlphaFoldDB" id="A0A238JXP7"/>
<protein>
    <submittedName>
        <fullName evidence="2">Uncharacterized protein</fullName>
    </submittedName>
</protein>
<dbReference type="Proteomes" id="UP000202922">
    <property type="component" value="Unassembled WGS sequence"/>
</dbReference>
<proteinExistence type="predicted"/>
<keyword evidence="1" id="KW-1133">Transmembrane helix</keyword>
<feature type="transmembrane region" description="Helical" evidence="1">
    <location>
        <begin position="6"/>
        <end position="25"/>
    </location>
</feature>